<feature type="transmembrane region" description="Helical" evidence="1">
    <location>
        <begin position="66"/>
        <end position="88"/>
    </location>
</feature>
<accession>A0ABS5J223</accession>
<evidence type="ECO:0000313" key="3">
    <source>
        <dbReference type="EMBL" id="MBS0029291.1"/>
    </source>
</evidence>
<dbReference type="Gene3D" id="3.40.50.300">
    <property type="entry name" value="P-loop containing nucleotide triphosphate hydrolases"/>
    <property type="match status" value="1"/>
</dbReference>
<organism evidence="3 4">
    <name type="scientific">Chitinophaga hostae</name>
    <dbReference type="NCBI Taxonomy" id="2831022"/>
    <lineage>
        <taxon>Bacteria</taxon>
        <taxon>Pseudomonadati</taxon>
        <taxon>Bacteroidota</taxon>
        <taxon>Chitinophagia</taxon>
        <taxon>Chitinophagales</taxon>
        <taxon>Chitinophagaceae</taxon>
        <taxon>Chitinophaga</taxon>
    </lineage>
</organism>
<proteinExistence type="predicted"/>
<feature type="transmembrane region" description="Helical" evidence="1">
    <location>
        <begin position="33"/>
        <end position="54"/>
    </location>
</feature>
<name>A0ABS5J223_9BACT</name>
<keyword evidence="1" id="KW-0812">Transmembrane</keyword>
<dbReference type="SUPFAM" id="SSF52540">
    <property type="entry name" value="P-loop containing nucleoside triphosphate hydrolases"/>
    <property type="match status" value="1"/>
</dbReference>
<feature type="transmembrane region" description="Helical" evidence="1">
    <location>
        <begin position="108"/>
        <end position="131"/>
    </location>
</feature>
<dbReference type="EMBL" id="JAGTXB010000008">
    <property type="protein sequence ID" value="MBS0029291.1"/>
    <property type="molecule type" value="Genomic_DNA"/>
</dbReference>
<evidence type="ECO:0000313" key="4">
    <source>
        <dbReference type="Proteomes" id="UP000676386"/>
    </source>
</evidence>
<keyword evidence="1" id="KW-0472">Membrane</keyword>
<dbReference type="RefSeq" id="WP_211974380.1">
    <property type="nucleotide sequence ID" value="NZ_CBFHAM010000011.1"/>
</dbReference>
<protein>
    <submittedName>
        <fullName evidence="3">ATP-binding protein</fullName>
    </submittedName>
</protein>
<evidence type="ECO:0000259" key="2">
    <source>
        <dbReference type="Pfam" id="PF00004"/>
    </source>
</evidence>
<keyword evidence="1" id="KW-1133">Transmembrane helix</keyword>
<feature type="domain" description="ATPase AAA-type core" evidence="2">
    <location>
        <begin position="202"/>
        <end position="268"/>
    </location>
</feature>
<dbReference type="GO" id="GO:0005524">
    <property type="term" value="F:ATP binding"/>
    <property type="evidence" value="ECO:0007669"/>
    <property type="project" value="UniProtKB-KW"/>
</dbReference>
<dbReference type="Pfam" id="PF09997">
    <property type="entry name" value="DUF2238"/>
    <property type="match status" value="1"/>
</dbReference>
<keyword evidence="3" id="KW-0547">Nucleotide-binding</keyword>
<gene>
    <name evidence="3" type="ORF">KE626_18350</name>
</gene>
<dbReference type="InterPro" id="IPR003959">
    <property type="entry name" value="ATPase_AAA_core"/>
</dbReference>
<dbReference type="Pfam" id="PF00004">
    <property type="entry name" value="AAA"/>
    <property type="match status" value="1"/>
</dbReference>
<dbReference type="CDD" id="cd00009">
    <property type="entry name" value="AAA"/>
    <property type="match status" value="1"/>
</dbReference>
<dbReference type="InterPro" id="IPR014509">
    <property type="entry name" value="YjdF-like"/>
</dbReference>
<reference evidence="3 4" key="1">
    <citation type="submission" date="2021-04" db="EMBL/GenBank/DDBJ databases">
        <title>Chitinophaga sp. nov., isolated from the rhizosphere soil.</title>
        <authorList>
            <person name="He S."/>
        </authorList>
    </citation>
    <scope>NUCLEOTIDE SEQUENCE [LARGE SCALE GENOMIC DNA]</scope>
    <source>
        <strain evidence="3 4">2R12</strain>
    </source>
</reference>
<feature type="transmembrane region" description="Helical" evidence="1">
    <location>
        <begin position="138"/>
        <end position="156"/>
    </location>
</feature>
<comment type="caution">
    <text evidence="3">The sequence shown here is derived from an EMBL/GenBank/DDBJ whole genome shotgun (WGS) entry which is preliminary data.</text>
</comment>
<dbReference type="InterPro" id="IPR027417">
    <property type="entry name" value="P-loop_NTPase"/>
</dbReference>
<keyword evidence="3" id="KW-0067">ATP-binding</keyword>
<dbReference type="Proteomes" id="UP000676386">
    <property type="component" value="Unassembled WGS sequence"/>
</dbReference>
<sequence>MKKTITFKNMARQLKADLGGKDSYRGVTLTYTWLANQFGHFSLGFIPAFIAFLIMKPHMAPARASLNAACLISGTWLVFETINFLWPLTLGRKGGVKSYVFQPAWGNVAFDTITDLLFFWLGAFFCSLLCYDTPLARGVVMVTATLILYPAYYWYLTKMYLQAPGYPFQFRLSQWSTEHIAPEDIKLIKRFLDSNTMGMHLFLFGPKNSGKTSLSVAIATELSIRHYSAIYTSAMKLYCMFFEQDDDNTADVLWTWRKASILVIDDINPGDPVKEDLITSERFLGFVDALSTRDINRTALKDTNVIWVLGNDDKDRKLSANWQDMLYSIGVERDKMLSLNLQRHVPAARGARSKGEYDLQMQS</sequence>
<keyword evidence="4" id="KW-1185">Reference proteome</keyword>
<evidence type="ECO:0000256" key="1">
    <source>
        <dbReference type="SAM" id="Phobius"/>
    </source>
</evidence>